<dbReference type="Proteomes" id="UP000596742">
    <property type="component" value="Unassembled WGS sequence"/>
</dbReference>
<gene>
    <name evidence="1" type="ORF">MGAL_10B077517</name>
</gene>
<keyword evidence="2" id="KW-1185">Reference proteome</keyword>
<proteinExistence type="predicted"/>
<organism evidence="1 2">
    <name type="scientific">Mytilus galloprovincialis</name>
    <name type="common">Mediterranean mussel</name>
    <dbReference type="NCBI Taxonomy" id="29158"/>
    <lineage>
        <taxon>Eukaryota</taxon>
        <taxon>Metazoa</taxon>
        <taxon>Spiralia</taxon>
        <taxon>Lophotrochozoa</taxon>
        <taxon>Mollusca</taxon>
        <taxon>Bivalvia</taxon>
        <taxon>Autobranchia</taxon>
        <taxon>Pteriomorphia</taxon>
        <taxon>Mytilida</taxon>
        <taxon>Mytiloidea</taxon>
        <taxon>Mytilidae</taxon>
        <taxon>Mytilinae</taxon>
        <taxon>Mytilus</taxon>
    </lineage>
</organism>
<feature type="non-terminal residue" evidence="1">
    <location>
        <position position="91"/>
    </location>
</feature>
<evidence type="ECO:0000313" key="1">
    <source>
        <dbReference type="EMBL" id="VDI76750.1"/>
    </source>
</evidence>
<comment type="caution">
    <text evidence="1">The sequence shown here is derived from an EMBL/GenBank/DDBJ whole genome shotgun (WGS) entry which is preliminary data.</text>
</comment>
<accession>A0A8B6HC55</accession>
<name>A0A8B6HC55_MYTGA</name>
<reference evidence="1" key="1">
    <citation type="submission" date="2018-11" db="EMBL/GenBank/DDBJ databases">
        <authorList>
            <person name="Alioto T."/>
            <person name="Alioto T."/>
        </authorList>
    </citation>
    <scope>NUCLEOTIDE SEQUENCE</scope>
</reference>
<dbReference type="AlphaFoldDB" id="A0A8B6HC55"/>
<evidence type="ECO:0000313" key="2">
    <source>
        <dbReference type="Proteomes" id="UP000596742"/>
    </source>
</evidence>
<protein>
    <recommendedName>
        <fullName evidence="3">Caspase family p20 domain-containing protein</fullName>
    </recommendedName>
</protein>
<dbReference type="OrthoDB" id="10557589at2759"/>
<sequence length="91" mass="10596">MAWLTDEISKTSSYYTKTDNQKGLGIIVQGQRSTYFQHARDYYTTHLQEFFEEKGFIVKCTESDHSKLLKYMTDGQFYCVFIVLLGHHGIG</sequence>
<evidence type="ECO:0008006" key="3">
    <source>
        <dbReference type="Google" id="ProtNLM"/>
    </source>
</evidence>
<dbReference type="EMBL" id="UYJE01009785">
    <property type="protein sequence ID" value="VDI76750.1"/>
    <property type="molecule type" value="Genomic_DNA"/>
</dbReference>